<gene>
    <name evidence="2" type="ORF">QJS10_CPB12g01641</name>
</gene>
<feature type="region of interest" description="Disordered" evidence="1">
    <location>
        <begin position="94"/>
        <end position="176"/>
    </location>
</feature>
<evidence type="ECO:0000256" key="1">
    <source>
        <dbReference type="SAM" id="MobiDB-lite"/>
    </source>
</evidence>
<evidence type="ECO:0000313" key="3">
    <source>
        <dbReference type="Proteomes" id="UP001180020"/>
    </source>
</evidence>
<proteinExistence type="predicted"/>
<feature type="compositionally biased region" description="Basic and acidic residues" evidence="1">
    <location>
        <begin position="147"/>
        <end position="165"/>
    </location>
</feature>
<protein>
    <submittedName>
        <fullName evidence="2">Uncharacterized protein</fullName>
    </submittedName>
</protein>
<organism evidence="2 3">
    <name type="scientific">Acorus calamus</name>
    <name type="common">Sweet flag</name>
    <dbReference type="NCBI Taxonomy" id="4465"/>
    <lineage>
        <taxon>Eukaryota</taxon>
        <taxon>Viridiplantae</taxon>
        <taxon>Streptophyta</taxon>
        <taxon>Embryophyta</taxon>
        <taxon>Tracheophyta</taxon>
        <taxon>Spermatophyta</taxon>
        <taxon>Magnoliopsida</taxon>
        <taxon>Liliopsida</taxon>
        <taxon>Acoraceae</taxon>
        <taxon>Acorus</taxon>
    </lineage>
</organism>
<evidence type="ECO:0000313" key="2">
    <source>
        <dbReference type="EMBL" id="KAK1301758.1"/>
    </source>
</evidence>
<keyword evidence="3" id="KW-1185">Reference proteome</keyword>
<sequence>MEGDRTGIKVPFDSNEAPLHEWGVTITVRSVVHHFHAIVRSRSSITRCTSSNGTPWQRGHGRDACGRGSAFGVARRGLHGWGCAAWSTRTGLRRRREQWRDEDDDNAKKMTARTMRNRNEDMEHRDDVTHGPTTQGGEMRGLMSRRHSQDNKGGRRKNEERKQTEGRVNGGIGVSV</sequence>
<dbReference type="EMBL" id="JAUJYO010000012">
    <property type="protein sequence ID" value="KAK1301758.1"/>
    <property type="molecule type" value="Genomic_DNA"/>
</dbReference>
<comment type="caution">
    <text evidence="2">The sequence shown here is derived from an EMBL/GenBank/DDBJ whole genome shotgun (WGS) entry which is preliminary data.</text>
</comment>
<feature type="compositionally biased region" description="Basic and acidic residues" evidence="1">
    <location>
        <begin position="117"/>
        <end position="129"/>
    </location>
</feature>
<name>A0AAV9DMK6_ACOCL</name>
<dbReference type="AlphaFoldDB" id="A0AAV9DMK6"/>
<reference evidence="2" key="1">
    <citation type="journal article" date="2023" name="Nat. Commun.">
        <title>Diploid and tetraploid genomes of Acorus and the evolution of monocots.</title>
        <authorList>
            <person name="Ma L."/>
            <person name="Liu K.W."/>
            <person name="Li Z."/>
            <person name="Hsiao Y.Y."/>
            <person name="Qi Y."/>
            <person name="Fu T."/>
            <person name="Tang G.D."/>
            <person name="Zhang D."/>
            <person name="Sun W.H."/>
            <person name="Liu D.K."/>
            <person name="Li Y."/>
            <person name="Chen G.Z."/>
            <person name="Liu X.D."/>
            <person name="Liao X.Y."/>
            <person name="Jiang Y.T."/>
            <person name="Yu X."/>
            <person name="Hao Y."/>
            <person name="Huang J."/>
            <person name="Zhao X.W."/>
            <person name="Ke S."/>
            <person name="Chen Y.Y."/>
            <person name="Wu W.L."/>
            <person name="Hsu J.L."/>
            <person name="Lin Y.F."/>
            <person name="Huang M.D."/>
            <person name="Li C.Y."/>
            <person name="Huang L."/>
            <person name="Wang Z.W."/>
            <person name="Zhao X."/>
            <person name="Zhong W.Y."/>
            <person name="Peng D.H."/>
            <person name="Ahmad S."/>
            <person name="Lan S."/>
            <person name="Zhang J.S."/>
            <person name="Tsai W.C."/>
            <person name="Van de Peer Y."/>
            <person name="Liu Z.J."/>
        </authorList>
    </citation>
    <scope>NUCLEOTIDE SEQUENCE</scope>
    <source>
        <strain evidence="2">CP</strain>
    </source>
</reference>
<accession>A0AAV9DMK6</accession>
<reference evidence="2" key="2">
    <citation type="submission" date="2023-06" db="EMBL/GenBank/DDBJ databases">
        <authorList>
            <person name="Ma L."/>
            <person name="Liu K.-W."/>
            <person name="Li Z."/>
            <person name="Hsiao Y.-Y."/>
            <person name="Qi Y."/>
            <person name="Fu T."/>
            <person name="Tang G."/>
            <person name="Zhang D."/>
            <person name="Sun W.-H."/>
            <person name="Liu D.-K."/>
            <person name="Li Y."/>
            <person name="Chen G.-Z."/>
            <person name="Liu X.-D."/>
            <person name="Liao X.-Y."/>
            <person name="Jiang Y.-T."/>
            <person name="Yu X."/>
            <person name="Hao Y."/>
            <person name="Huang J."/>
            <person name="Zhao X.-W."/>
            <person name="Ke S."/>
            <person name="Chen Y.-Y."/>
            <person name="Wu W.-L."/>
            <person name="Hsu J.-L."/>
            <person name="Lin Y.-F."/>
            <person name="Huang M.-D."/>
            <person name="Li C.-Y."/>
            <person name="Huang L."/>
            <person name="Wang Z.-W."/>
            <person name="Zhao X."/>
            <person name="Zhong W.-Y."/>
            <person name="Peng D.-H."/>
            <person name="Ahmad S."/>
            <person name="Lan S."/>
            <person name="Zhang J.-S."/>
            <person name="Tsai W.-C."/>
            <person name="Van De Peer Y."/>
            <person name="Liu Z.-J."/>
        </authorList>
    </citation>
    <scope>NUCLEOTIDE SEQUENCE</scope>
    <source>
        <strain evidence="2">CP</strain>
        <tissue evidence="2">Leaves</tissue>
    </source>
</reference>
<dbReference type="Proteomes" id="UP001180020">
    <property type="component" value="Unassembled WGS sequence"/>
</dbReference>